<dbReference type="AlphaFoldDB" id="A0A4Y9VMY8"/>
<protein>
    <submittedName>
        <fullName evidence="2">Thioredoxin</fullName>
    </submittedName>
</protein>
<reference evidence="2 3" key="1">
    <citation type="submission" date="2018-02" db="EMBL/GenBank/DDBJ databases">
        <title>A novel lanthanide dependent methylotroph, Methylotenera sp. La3113.</title>
        <authorList>
            <person name="Lv H."/>
            <person name="Tani A."/>
        </authorList>
    </citation>
    <scope>NUCLEOTIDE SEQUENCE [LARGE SCALE GENOMIC DNA]</scope>
    <source>
        <strain evidence="2 3">La3113</strain>
    </source>
</reference>
<proteinExistence type="predicted"/>
<dbReference type="Pfam" id="PF00085">
    <property type="entry name" value="Thioredoxin"/>
    <property type="match status" value="1"/>
</dbReference>
<dbReference type="Gene3D" id="3.40.30.10">
    <property type="entry name" value="Glutaredoxin"/>
    <property type="match status" value="1"/>
</dbReference>
<dbReference type="SUPFAM" id="SSF52833">
    <property type="entry name" value="Thioredoxin-like"/>
    <property type="match status" value="1"/>
</dbReference>
<dbReference type="PANTHER" id="PTHR18929:SF240">
    <property type="entry name" value="PROTEIN DISULFIDE-ISOMERASE"/>
    <property type="match status" value="1"/>
</dbReference>
<evidence type="ECO:0000313" key="3">
    <source>
        <dbReference type="Proteomes" id="UP000297706"/>
    </source>
</evidence>
<dbReference type="GO" id="GO:0034976">
    <property type="term" value="P:response to endoplasmic reticulum stress"/>
    <property type="evidence" value="ECO:0007669"/>
    <property type="project" value="TreeGrafter"/>
</dbReference>
<name>A0A4Y9VMY8_9PROT</name>
<dbReference type="EMBL" id="PQVH01000015">
    <property type="protein sequence ID" value="TFW69764.1"/>
    <property type="molecule type" value="Genomic_DNA"/>
</dbReference>
<dbReference type="RefSeq" id="WP_135278902.1">
    <property type="nucleotide sequence ID" value="NZ_PQVH01000015.1"/>
</dbReference>
<dbReference type="InterPro" id="IPR036249">
    <property type="entry name" value="Thioredoxin-like_sf"/>
</dbReference>
<accession>A0A4Y9VMY8</accession>
<dbReference type="GO" id="GO:0003756">
    <property type="term" value="F:protein disulfide isomerase activity"/>
    <property type="evidence" value="ECO:0007669"/>
    <property type="project" value="TreeGrafter"/>
</dbReference>
<dbReference type="Proteomes" id="UP000297706">
    <property type="component" value="Unassembled WGS sequence"/>
</dbReference>
<dbReference type="CDD" id="cd02947">
    <property type="entry name" value="TRX_family"/>
    <property type="match status" value="1"/>
</dbReference>
<dbReference type="OrthoDB" id="9790390at2"/>
<dbReference type="GO" id="GO:0006457">
    <property type="term" value="P:protein folding"/>
    <property type="evidence" value="ECO:0007669"/>
    <property type="project" value="TreeGrafter"/>
</dbReference>
<sequence length="123" mass="13785">MAVIALTKANFKETIENNPFVIVDFWAQWCDPCVAFTPTFEAAAEKNPDIVFGMVNTEADPEIGEYFEVTQIPGILVIREQAGIHAQVGEIGAPAFDEIIKWARDFDMTPVREYYKQQAQAAN</sequence>
<organism evidence="2 3">
    <name type="scientific">Methylotenera oryzisoli</name>
    <dbReference type="NCBI Taxonomy" id="2080758"/>
    <lineage>
        <taxon>Bacteria</taxon>
        <taxon>Pseudomonadati</taxon>
        <taxon>Pseudomonadota</taxon>
        <taxon>Betaproteobacteria</taxon>
        <taxon>Nitrosomonadales</taxon>
        <taxon>Methylophilaceae</taxon>
        <taxon>Methylotenera</taxon>
    </lineage>
</organism>
<comment type="caution">
    <text evidence="2">The sequence shown here is derived from an EMBL/GenBank/DDBJ whole genome shotgun (WGS) entry which is preliminary data.</text>
</comment>
<evidence type="ECO:0000259" key="1">
    <source>
        <dbReference type="PROSITE" id="PS51352"/>
    </source>
</evidence>
<gene>
    <name evidence="2" type="ORF">C3Y98_12280</name>
</gene>
<feature type="domain" description="Thioredoxin" evidence="1">
    <location>
        <begin position="1"/>
        <end position="105"/>
    </location>
</feature>
<keyword evidence="3" id="KW-1185">Reference proteome</keyword>
<evidence type="ECO:0000313" key="2">
    <source>
        <dbReference type="EMBL" id="TFW69764.1"/>
    </source>
</evidence>
<dbReference type="PROSITE" id="PS51352">
    <property type="entry name" value="THIOREDOXIN_2"/>
    <property type="match status" value="1"/>
</dbReference>
<dbReference type="PANTHER" id="PTHR18929">
    <property type="entry name" value="PROTEIN DISULFIDE ISOMERASE"/>
    <property type="match status" value="1"/>
</dbReference>
<dbReference type="InterPro" id="IPR013766">
    <property type="entry name" value="Thioredoxin_domain"/>
</dbReference>